<dbReference type="EMBL" id="VJMH01001504">
    <property type="protein sequence ID" value="KAF0711798.1"/>
    <property type="molecule type" value="Genomic_DNA"/>
</dbReference>
<dbReference type="OrthoDB" id="79172at2759"/>
<feature type="region of interest" description="Disordered" evidence="4">
    <location>
        <begin position="753"/>
        <end position="783"/>
    </location>
</feature>
<dbReference type="SMART" id="SM00268">
    <property type="entry name" value="ACTIN"/>
    <property type="match status" value="1"/>
</dbReference>
<reference evidence="5" key="2">
    <citation type="submission" date="2019-06" db="EMBL/GenBank/DDBJ databases">
        <title>Genomics analysis of Aphanomyces spp. identifies a new class of oomycete effector associated with host adaptation.</title>
        <authorList>
            <person name="Gaulin E."/>
        </authorList>
    </citation>
    <scope>NUCLEOTIDE SEQUENCE</scope>
    <source>
        <strain evidence="5">CBS 578.67</strain>
    </source>
</reference>
<dbReference type="SUPFAM" id="SSF53067">
    <property type="entry name" value="Actin-like ATPase domain"/>
    <property type="match status" value="1"/>
</dbReference>
<keyword evidence="7" id="KW-1185">Reference proteome</keyword>
<evidence type="ECO:0000256" key="2">
    <source>
        <dbReference type="RuleBase" id="RU000487"/>
    </source>
</evidence>
<dbReference type="EMBL" id="CAADRA010001505">
    <property type="protein sequence ID" value="VFT82137.1"/>
    <property type="molecule type" value="Genomic_DNA"/>
</dbReference>
<comment type="similarity">
    <text evidence="2">Belongs to the actin family.</text>
</comment>
<evidence type="ECO:0000256" key="4">
    <source>
        <dbReference type="SAM" id="MobiDB-lite"/>
    </source>
</evidence>
<feature type="coiled-coil region" evidence="3">
    <location>
        <begin position="570"/>
        <end position="674"/>
    </location>
</feature>
<proteinExistence type="inferred from homology"/>
<feature type="region of interest" description="Disordered" evidence="4">
    <location>
        <begin position="1"/>
        <end position="95"/>
    </location>
</feature>
<evidence type="ECO:0000313" key="7">
    <source>
        <dbReference type="Proteomes" id="UP000332933"/>
    </source>
</evidence>
<dbReference type="InterPro" id="IPR043129">
    <property type="entry name" value="ATPase_NBD"/>
</dbReference>
<accession>A0A485KGM8</accession>
<feature type="compositionally biased region" description="Basic and acidic residues" evidence="4">
    <location>
        <begin position="163"/>
        <end position="176"/>
    </location>
</feature>
<feature type="compositionally biased region" description="Low complexity" evidence="4">
    <location>
        <begin position="63"/>
        <end position="73"/>
    </location>
</feature>
<evidence type="ECO:0000313" key="5">
    <source>
        <dbReference type="EMBL" id="KAF0711798.1"/>
    </source>
</evidence>
<dbReference type="Gene3D" id="3.90.640.10">
    <property type="entry name" value="Actin, Chain A, domain 4"/>
    <property type="match status" value="1"/>
</dbReference>
<evidence type="ECO:0000256" key="3">
    <source>
        <dbReference type="SAM" id="Coils"/>
    </source>
</evidence>
<gene>
    <name evidence="6" type="primary">Aste57867_5056</name>
    <name evidence="5" type="ORF">As57867_005043</name>
    <name evidence="6" type="ORF">ASTE57867_5056</name>
</gene>
<evidence type="ECO:0000256" key="1">
    <source>
        <dbReference type="ARBA" id="ARBA00049360"/>
    </source>
</evidence>
<protein>
    <submittedName>
        <fullName evidence="6">Aste57867_5056 protein</fullName>
    </submittedName>
</protein>
<keyword evidence="3" id="KW-0175">Coiled coil</keyword>
<feature type="compositionally biased region" description="Basic residues" evidence="4">
    <location>
        <begin position="74"/>
        <end position="92"/>
    </location>
</feature>
<feature type="compositionally biased region" description="Basic and acidic residues" evidence="4">
    <location>
        <begin position="12"/>
        <end position="21"/>
    </location>
</feature>
<comment type="catalytic activity">
    <reaction evidence="1">
        <text>ATP + H2O = ADP + phosphate + H(+)</text>
        <dbReference type="Rhea" id="RHEA:13065"/>
        <dbReference type="ChEBI" id="CHEBI:15377"/>
        <dbReference type="ChEBI" id="CHEBI:15378"/>
        <dbReference type="ChEBI" id="CHEBI:30616"/>
        <dbReference type="ChEBI" id="CHEBI:43474"/>
        <dbReference type="ChEBI" id="CHEBI:456216"/>
    </reaction>
</comment>
<organism evidence="6 7">
    <name type="scientific">Aphanomyces stellatus</name>
    <dbReference type="NCBI Taxonomy" id="120398"/>
    <lineage>
        <taxon>Eukaryota</taxon>
        <taxon>Sar</taxon>
        <taxon>Stramenopiles</taxon>
        <taxon>Oomycota</taxon>
        <taxon>Saprolegniomycetes</taxon>
        <taxon>Saprolegniales</taxon>
        <taxon>Verrucalvaceae</taxon>
        <taxon>Aphanomyces</taxon>
    </lineage>
</organism>
<dbReference type="Proteomes" id="UP000332933">
    <property type="component" value="Unassembled WGS sequence"/>
</dbReference>
<sequence>MVLQTIATSDESPPHSPEHELGPSSSSSAWSFGQASRSQRAQRPPSISISARTIAPKNLYEFTTTTPSGTMAATRKKKPTTSRPSARSRPKAKPVAINDFKVLQRALKLAASQKVATTGIMPPSTHCAWTADDDCGRTSDTTSMLDALANVPLDIGSPPSLSETKEVAGDSHDELPRVLASKGAPLDCKSSPSSSPRPSLSLTQVDSTRDAIPPATAIPMSPPATAAHTPSELERLKIENRFRKVAYDELAAKYTSLCDRLRMQASRQVASGTNTELSAVQNQGTNTDVDYERELAKLQTKLASCALIQDVDRDTIAALGCEKGSWLAERSALERQVADVGVQRDALDDTVHALKAELAAAHKALDDRAATAAALHETVTTWQAKHASTTLQLTELRREHAAVVVEGQSWRAKMEADAATATQVARTQVDGAMQALRDELVAERTGRGASDAESAKAIADWRRQCDAQRGVIQTLQGEKEALEASCKDLHAKYHATCQRMGAMDAEIDRRKAALGDLHEKYESDRELVAALAHELTSARAMRDATAKEYTAVCVAMQEKTQVDAKRDIELDCARERVAILEETIEAMDKSKREVEVEADALRAQVAHLKAECGAKQEKVMLARRASDDLEAAWASQAIELDQLRAQYDTAVAQNAELQTAVAKQTKALADADRQMESLTLAHLEMDMSLQRQTQIAQARTEALGAARREREIEAEEHEERAAALETELDVVREANDAMEARCAALEGQLMDVNQEPSQGVATPLAGSRELKSQRREDGSGTKHVSWKQVGGLIVADIAPPTEEFAESAMAVPDQRSGADETLTMVAVVIRADEIQAGVVANDEDGWAMPTLQLHRPWLSSSTRLTATQDGEEGDSTRMLSSTSDASMWTTIWRELHIDDPRTCRVVVVMHPRESSSQDDHVKICRLLVEEHQVAGLLLTTTAQMVLRASGRATGVVVEFGPRTTLIVPIFDNLVVAHAVLQLDVGSQTLVDHTLAWLRRTSLAFSALAMATQTKIALDIVNTHVVVRYDGSDRQSIDDDPQIVSILVHDPTTLPFTLDVDVAAVSLGTELLFHPREGPPLQTTLCLTGLDETASLLPAALLQCLDRCDSTYLDAFCSAVVLAGDASVAGLTGLKRRVVKDVVVARPELFGQLRVDVAPKHALPFQSYWGACTHAKYAADDLWLATS</sequence>
<dbReference type="InterPro" id="IPR004000">
    <property type="entry name" value="Actin"/>
</dbReference>
<feature type="compositionally biased region" description="Basic and acidic residues" evidence="4">
    <location>
        <begin position="768"/>
        <end position="780"/>
    </location>
</feature>
<name>A0A485KGM8_9STRA</name>
<feature type="compositionally biased region" description="Polar residues" evidence="4">
    <location>
        <begin position="39"/>
        <end position="51"/>
    </location>
</feature>
<dbReference type="Pfam" id="PF00022">
    <property type="entry name" value="Actin"/>
    <property type="match status" value="1"/>
</dbReference>
<dbReference type="Gene3D" id="3.30.420.40">
    <property type="match status" value="2"/>
</dbReference>
<feature type="compositionally biased region" description="Low complexity" evidence="4">
    <location>
        <begin position="24"/>
        <end position="38"/>
    </location>
</feature>
<feature type="region of interest" description="Disordered" evidence="4">
    <location>
        <begin position="151"/>
        <end position="207"/>
    </location>
</feature>
<dbReference type="PANTHER" id="PTHR11937">
    <property type="entry name" value="ACTIN"/>
    <property type="match status" value="1"/>
</dbReference>
<feature type="compositionally biased region" description="Low complexity" evidence="4">
    <location>
        <begin position="190"/>
        <end position="202"/>
    </location>
</feature>
<reference evidence="6 7" key="1">
    <citation type="submission" date="2019-03" db="EMBL/GenBank/DDBJ databases">
        <authorList>
            <person name="Gaulin E."/>
            <person name="Dumas B."/>
        </authorList>
    </citation>
    <scope>NUCLEOTIDE SEQUENCE [LARGE SCALE GENOMIC DNA]</scope>
    <source>
        <strain evidence="6">CBS 568.67</strain>
    </source>
</reference>
<evidence type="ECO:0000313" key="6">
    <source>
        <dbReference type="EMBL" id="VFT82137.1"/>
    </source>
</evidence>
<dbReference type="AlphaFoldDB" id="A0A485KGM8"/>
<feature type="compositionally biased region" description="Polar residues" evidence="4">
    <location>
        <begin position="1"/>
        <end position="11"/>
    </location>
</feature>